<dbReference type="KEGG" id="sbae:DSM104329_00317"/>
<evidence type="ECO:0000256" key="1">
    <source>
        <dbReference type="SAM" id="Coils"/>
    </source>
</evidence>
<name>A0A9E6XSK8_9ACTN</name>
<accession>A0A9E6XSK8</accession>
<sequence length="325" mass="35635">MTVGLHTFWALVLEPLARALRAREIVLAGGRDVELVRDLLTFGATVCVLAPQHGLDLDALRSEFGDRFASAPGPSLGALPEDRELDLLLLEGDPNWFATRRALRLAEERALAHDRRPPTIVVHGVDGPQARRDQYLDPDAIPAAYRQPYARRGVVPGQAELAGDGLDAHLCNALVPGGERNGVRTAVEDFVRESDVAWKQYDLHGAHGVSVLVTAEAVADNAALSDVLDGLSDAETLRAWLERLEELRVGAELEAARLRAELERASASAAPVTATPARAERLSLELELARDAQQRLQERFELLAGELAQVRVERDRFEELARRSR</sequence>
<keyword evidence="3" id="KW-1185">Reference proteome</keyword>
<dbReference type="EMBL" id="CP087164">
    <property type="protein sequence ID" value="UGS33950.1"/>
    <property type="molecule type" value="Genomic_DNA"/>
</dbReference>
<organism evidence="2 3">
    <name type="scientific">Capillimicrobium parvum</name>
    <dbReference type="NCBI Taxonomy" id="2884022"/>
    <lineage>
        <taxon>Bacteria</taxon>
        <taxon>Bacillati</taxon>
        <taxon>Actinomycetota</taxon>
        <taxon>Thermoleophilia</taxon>
        <taxon>Solirubrobacterales</taxon>
        <taxon>Capillimicrobiaceae</taxon>
        <taxon>Capillimicrobium</taxon>
    </lineage>
</organism>
<dbReference type="RefSeq" id="WP_259313638.1">
    <property type="nucleotide sequence ID" value="NZ_CP087164.1"/>
</dbReference>
<feature type="coiled-coil region" evidence="1">
    <location>
        <begin position="241"/>
        <end position="299"/>
    </location>
</feature>
<gene>
    <name evidence="2" type="ORF">DSM104329_00317</name>
</gene>
<dbReference type="Proteomes" id="UP001162834">
    <property type="component" value="Chromosome"/>
</dbReference>
<evidence type="ECO:0000313" key="2">
    <source>
        <dbReference type="EMBL" id="UGS33950.1"/>
    </source>
</evidence>
<proteinExistence type="predicted"/>
<dbReference type="AlphaFoldDB" id="A0A9E6XSK8"/>
<keyword evidence="1" id="KW-0175">Coiled coil</keyword>
<reference evidence="2" key="1">
    <citation type="journal article" date="2022" name="Int. J. Syst. Evol. Microbiol.">
        <title>Pseudomonas aegrilactucae sp. nov. and Pseudomonas morbosilactucae sp. nov., pathogens causing bacterial rot of lettuce in Japan.</title>
        <authorList>
            <person name="Sawada H."/>
            <person name="Fujikawa T."/>
            <person name="Satou M."/>
        </authorList>
    </citation>
    <scope>NUCLEOTIDE SEQUENCE</scope>
    <source>
        <strain evidence="2">0166_1</strain>
    </source>
</reference>
<protein>
    <submittedName>
        <fullName evidence="2">Uncharacterized protein</fullName>
    </submittedName>
</protein>
<evidence type="ECO:0000313" key="3">
    <source>
        <dbReference type="Proteomes" id="UP001162834"/>
    </source>
</evidence>